<dbReference type="PANTHER" id="PTHR43179:SF12">
    <property type="entry name" value="GALACTOFURANOSYLTRANSFERASE GLFT2"/>
    <property type="match status" value="1"/>
</dbReference>
<dbReference type="SUPFAM" id="SSF53448">
    <property type="entry name" value="Nucleotide-diphospho-sugar transferases"/>
    <property type="match status" value="1"/>
</dbReference>
<reference evidence="6" key="1">
    <citation type="submission" date="2022-05" db="EMBL/GenBank/DDBJ databases">
        <title>Novel bacterial taxa in a minimal lignocellulolytic consortium and its capacity to transform plastics disclosed by genome-resolved metagenomics.</title>
        <authorList>
            <person name="Rodriguez C.A.D."/>
            <person name="Diaz-Garcia L."/>
            <person name="Herrera K."/>
            <person name="Tarazona N.A."/>
            <person name="Sproer C."/>
            <person name="Overmann J."/>
            <person name="Jimenez D.J."/>
        </authorList>
    </citation>
    <scope>NUCLEOTIDE SEQUENCE</scope>
    <source>
        <strain evidence="6">MAG5</strain>
    </source>
</reference>
<organism evidence="6 7">
    <name type="scientific">Candidatus Pristimantibacillus lignocellulolyticus</name>
    <dbReference type="NCBI Taxonomy" id="2994561"/>
    <lineage>
        <taxon>Bacteria</taxon>
        <taxon>Bacillati</taxon>
        <taxon>Bacillota</taxon>
        <taxon>Bacilli</taxon>
        <taxon>Bacillales</taxon>
        <taxon>Paenibacillaceae</taxon>
        <taxon>Candidatus Pristimantibacillus</taxon>
    </lineage>
</organism>
<evidence type="ECO:0000313" key="7">
    <source>
        <dbReference type="Proteomes" id="UP001056756"/>
    </source>
</evidence>
<proteinExistence type="inferred from homology"/>
<dbReference type="PANTHER" id="PTHR43179">
    <property type="entry name" value="RHAMNOSYLTRANSFERASE WBBL"/>
    <property type="match status" value="1"/>
</dbReference>
<keyword evidence="4" id="KW-0808">Transferase</keyword>
<dbReference type="AlphaFoldDB" id="A0A9J6ZHC2"/>
<dbReference type="EMBL" id="CP097899">
    <property type="protein sequence ID" value="URN95423.1"/>
    <property type="molecule type" value="Genomic_DNA"/>
</dbReference>
<protein>
    <submittedName>
        <fullName evidence="6">Glycosyltransferase family 2 protein</fullName>
    </submittedName>
</protein>
<dbReference type="GO" id="GO:0016757">
    <property type="term" value="F:glycosyltransferase activity"/>
    <property type="evidence" value="ECO:0007669"/>
    <property type="project" value="UniProtKB-KW"/>
</dbReference>
<dbReference type="Gene3D" id="3.90.550.10">
    <property type="entry name" value="Spore Coat Polysaccharide Biosynthesis Protein SpsA, Chain A"/>
    <property type="match status" value="1"/>
</dbReference>
<name>A0A9J6ZHC2_9BACL</name>
<evidence type="ECO:0000313" key="6">
    <source>
        <dbReference type="EMBL" id="URN95423.1"/>
    </source>
</evidence>
<dbReference type="Proteomes" id="UP001056756">
    <property type="component" value="Chromosome"/>
</dbReference>
<gene>
    <name evidence="6" type="ORF">NAG76_03950</name>
</gene>
<feature type="domain" description="Glycosyltransferase 2-like" evidence="5">
    <location>
        <begin position="5"/>
        <end position="115"/>
    </location>
</feature>
<dbReference type="InterPro" id="IPR029044">
    <property type="entry name" value="Nucleotide-diphossugar_trans"/>
</dbReference>
<evidence type="ECO:0000256" key="2">
    <source>
        <dbReference type="ARBA" id="ARBA00006739"/>
    </source>
</evidence>
<dbReference type="InterPro" id="IPR001173">
    <property type="entry name" value="Glyco_trans_2-like"/>
</dbReference>
<evidence type="ECO:0000256" key="4">
    <source>
        <dbReference type="ARBA" id="ARBA00022679"/>
    </source>
</evidence>
<dbReference type="Pfam" id="PF00535">
    <property type="entry name" value="Glycos_transf_2"/>
    <property type="match status" value="1"/>
</dbReference>
<dbReference type="CDD" id="cd04186">
    <property type="entry name" value="GT_2_like_c"/>
    <property type="match status" value="1"/>
</dbReference>
<keyword evidence="3" id="KW-0328">Glycosyltransferase</keyword>
<evidence type="ECO:0000256" key="1">
    <source>
        <dbReference type="ARBA" id="ARBA00004776"/>
    </source>
</evidence>
<accession>A0A9J6ZHC2</accession>
<evidence type="ECO:0000256" key="3">
    <source>
        <dbReference type="ARBA" id="ARBA00022676"/>
    </source>
</evidence>
<dbReference type="KEGG" id="plig:NAG76_03950"/>
<sequence length="314" mass="35228">MITVSVCIVTYNSAKDISSCLDAVMLQSQPVQSIIIVDNASADRSVELVKARMNEATPIVLLENKINNGFAGGQNQAIAATDTDYVLVLNPDVVLYPDYIKILVDRLELAPHAGSATGLLKLKADPSIVDSTGLQMGLNRHAIDRGAGQPVDKWLEPGEVFGVSGAAALYARRMINDICLEGEFFDEHFFAYKEDVDVAWRARLLGWSSYYIPAATAVHARGWQTGGRRSISLFVRQHSYVNQLFMILKNEQRGWHWVKVLPIVIVREVTKIIYMLIRERELLSSWKLIVKGFPSMMRKRKLLLNKITKKKTIL</sequence>
<comment type="similarity">
    <text evidence="2">Belongs to the glycosyltransferase 2 family.</text>
</comment>
<evidence type="ECO:0000259" key="5">
    <source>
        <dbReference type="Pfam" id="PF00535"/>
    </source>
</evidence>
<comment type="pathway">
    <text evidence="1">Cell wall biogenesis; cell wall polysaccharide biosynthesis.</text>
</comment>